<dbReference type="GO" id="GO:0003677">
    <property type="term" value="F:DNA binding"/>
    <property type="evidence" value="ECO:0007669"/>
    <property type="project" value="UniProtKB-KW"/>
</dbReference>
<dbReference type="AlphaFoldDB" id="A0A0F9FKE0"/>
<dbReference type="SUPFAM" id="SSF116734">
    <property type="entry name" value="DNA methylase specificity domain"/>
    <property type="match status" value="2"/>
</dbReference>
<feature type="domain" description="Type I restriction modification DNA specificity" evidence="4">
    <location>
        <begin position="23"/>
        <end position="203"/>
    </location>
</feature>
<name>A0A0F9FKE0_9ZZZZ</name>
<evidence type="ECO:0000313" key="5">
    <source>
        <dbReference type="EMBL" id="KKL78946.1"/>
    </source>
</evidence>
<evidence type="ECO:0000256" key="1">
    <source>
        <dbReference type="ARBA" id="ARBA00010923"/>
    </source>
</evidence>
<comment type="caution">
    <text evidence="5">The sequence shown here is derived from an EMBL/GenBank/DDBJ whole genome shotgun (WGS) entry which is preliminary data.</text>
</comment>
<protein>
    <recommendedName>
        <fullName evidence="4">Type I restriction modification DNA specificity domain-containing protein</fullName>
    </recommendedName>
</protein>
<dbReference type="InterPro" id="IPR044946">
    <property type="entry name" value="Restrct_endonuc_typeI_TRD_sf"/>
</dbReference>
<sequence>MVGQVSSLKTGVKYKKTPIGKIPVDWEVVRLGDVCDIIGGSTPSTKRKEYWGGHIPFATPTDITSLRGREISITKQSITPEGLSSCGARLLPAGSILLTRRATLGACAINSACAINTKSMATNQGFASLVCSEKAYNWFIFYKMISLKRELQTLGSGSTFKEVSKGNIRSLFLAIPSPPEQKKIAEILTTVDDAIEKTTQIIDKTKELKKGMMQRLLTHGIGHKKIKLLSSTQAVPIINKGEFSKIRTAIPPIYEQKKIGDILSSIDSQIEKESNHKEQLELLKKGLMLLLLTGKLRV</sequence>
<accession>A0A0F9FKE0</accession>
<keyword evidence="3" id="KW-0238">DNA-binding</keyword>
<dbReference type="Pfam" id="PF01420">
    <property type="entry name" value="Methylase_S"/>
    <property type="match status" value="2"/>
</dbReference>
<dbReference type="Gene3D" id="3.90.220.20">
    <property type="entry name" value="DNA methylase specificity domains"/>
    <property type="match status" value="1"/>
</dbReference>
<dbReference type="PANTHER" id="PTHR30408">
    <property type="entry name" value="TYPE-1 RESTRICTION ENZYME ECOKI SPECIFICITY PROTEIN"/>
    <property type="match status" value="1"/>
</dbReference>
<dbReference type="InterPro" id="IPR052021">
    <property type="entry name" value="Type-I_RS_S_subunit"/>
</dbReference>
<dbReference type="Gene3D" id="1.10.287.1120">
    <property type="entry name" value="Bipartite methylase S protein"/>
    <property type="match status" value="2"/>
</dbReference>
<dbReference type="CDD" id="cd17273">
    <property type="entry name" value="RMtype1_S_EcoJA69PI-TRD1-CR1_like"/>
    <property type="match status" value="1"/>
</dbReference>
<organism evidence="5">
    <name type="scientific">marine sediment metagenome</name>
    <dbReference type="NCBI Taxonomy" id="412755"/>
    <lineage>
        <taxon>unclassified sequences</taxon>
        <taxon>metagenomes</taxon>
        <taxon>ecological metagenomes</taxon>
    </lineage>
</organism>
<dbReference type="EMBL" id="LAZR01023309">
    <property type="protein sequence ID" value="KKL78946.1"/>
    <property type="molecule type" value="Genomic_DNA"/>
</dbReference>
<evidence type="ECO:0000256" key="3">
    <source>
        <dbReference type="ARBA" id="ARBA00023125"/>
    </source>
</evidence>
<evidence type="ECO:0000256" key="2">
    <source>
        <dbReference type="ARBA" id="ARBA00022747"/>
    </source>
</evidence>
<dbReference type="GO" id="GO:0009307">
    <property type="term" value="P:DNA restriction-modification system"/>
    <property type="evidence" value="ECO:0007669"/>
    <property type="project" value="UniProtKB-KW"/>
</dbReference>
<proteinExistence type="inferred from homology"/>
<evidence type="ECO:0000259" key="4">
    <source>
        <dbReference type="Pfam" id="PF01420"/>
    </source>
</evidence>
<comment type="similarity">
    <text evidence="1">Belongs to the type-I restriction system S methylase family.</text>
</comment>
<reference evidence="5" key="1">
    <citation type="journal article" date="2015" name="Nature">
        <title>Complex archaea that bridge the gap between prokaryotes and eukaryotes.</title>
        <authorList>
            <person name="Spang A."/>
            <person name="Saw J.H."/>
            <person name="Jorgensen S.L."/>
            <person name="Zaremba-Niedzwiedzka K."/>
            <person name="Martijn J."/>
            <person name="Lind A.E."/>
            <person name="van Eijk R."/>
            <person name="Schleper C."/>
            <person name="Guy L."/>
            <person name="Ettema T.J."/>
        </authorList>
    </citation>
    <scope>NUCLEOTIDE SEQUENCE</scope>
</reference>
<dbReference type="InterPro" id="IPR000055">
    <property type="entry name" value="Restrct_endonuc_typeI_TRD"/>
</dbReference>
<feature type="domain" description="Type I restriction modification DNA specificity" evidence="4">
    <location>
        <begin position="225"/>
        <end position="281"/>
    </location>
</feature>
<dbReference type="PANTHER" id="PTHR30408:SF12">
    <property type="entry name" value="TYPE I RESTRICTION ENZYME MJAVIII SPECIFICITY SUBUNIT"/>
    <property type="match status" value="1"/>
</dbReference>
<keyword evidence="2" id="KW-0680">Restriction system</keyword>
<gene>
    <name evidence="5" type="ORF">LCGC14_2019760</name>
</gene>